<feature type="domain" description="Long Rib" evidence="3">
    <location>
        <begin position="778"/>
        <end position="866"/>
    </location>
</feature>
<evidence type="ECO:0000259" key="3">
    <source>
        <dbReference type="Pfam" id="PF18957"/>
    </source>
</evidence>
<feature type="region of interest" description="Disordered" evidence="1">
    <location>
        <begin position="520"/>
        <end position="541"/>
    </location>
</feature>
<evidence type="ECO:0000313" key="4">
    <source>
        <dbReference type="EMBL" id="GAA4390689.1"/>
    </source>
</evidence>
<accession>A0ABP8JH73</accession>
<keyword evidence="2" id="KW-1133">Transmembrane helix</keyword>
<feature type="domain" description="Long Rib" evidence="3">
    <location>
        <begin position="596"/>
        <end position="684"/>
    </location>
</feature>
<feature type="region of interest" description="Disordered" evidence="1">
    <location>
        <begin position="433"/>
        <end position="454"/>
    </location>
</feature>
<protein>
    <recommendedName>
        <fullName evidence="3">Long Rib domain-containing protein</fullName>
    </recommendedName>
</protein>
<dbReference type="Gene3D" id="2.60.40.10">
    <property type="entry name" value="Immunoglobulins"/>
    <property type="match status" value="2"/>
</dbReference>
<evidence type="ECO:0000313" key="5">
    <source>
        <dbReference type="Proteomes" id="UP001500642"/>
    </source>
</evidence>
<feature type="domain" description="Long Rib" evidence="3">
    <location>
        <begin position="869"/>
        <end position="957"/>
    </location>
</feature>
<feature type="compositionally biased region" description="Basic and acidic residues" evidence="1">
    <location>
        <begin position="1094"/>
        <end position="1106"/>
    </location>
</feature>
<feature type="domain" description="Long Rib" evidence="3">
    <location>
        <begin position="506"/>
        <end position="593"/>
    </location>
</feature>
<dbReference type="InterPro" id="IPR013783">
    <property type="entry name" value="Ig-like_fold"/>
</dbReference>
<dbReference type="EMBL" id="BAABGL010000011">
    <property type="protein sequence ID" value="GAA4390689.1"/>
    <property type="molecule type" value="Genomic_DNA"/>
</dbReference>
<organism evidence="4 5">
    <name type="scientific">Brevibacterium pityocampae</name>
    <dbReference type="NCBI Taxonomy" id="506594"/>
    <lineage>
        <taxon>Bacteria</taxon>
        <taxon>Bacillati</taxon>
        <taxon>Actinomycetota</taxon>
        <taxon>Actinomycetes</taxon>
        <taxon>Micrococcales</taxon>
        <taxon>Brevibacteriaceae</taxon>
        <taxon>Brevibacterium</taxon>
    </lineage>
</organism>
<feature type="compositionally biased region" description="Polar residues" evidence="1">
    <location>
        <begin position="975"/>
        <end position="985"/>
    </location>
</feature>
<feature type="region of interest" description="Disordered" evidence="1">
    <location>
        <begin position="975"/>
        <end position="1003"/>
    </location>
</feature>
<reference evidence="5" key="1">
    <citation type="journal article" date="2019" name="Int. J. Syst. Evol. Microbiol.">
        <title>The Global Catalogue of Microorganisms (GCM) 10K type strain sequencing project: providing services to taxonomists for standard genome sequencing and annotation.</title>
        <authorList>
            <consortium name="The Broad Institute Genomics Platform"/>
            <consortium name="The Broad Institute Genome Sequencing Center for Infectious Disease"/>
            <person name="Wu L."/>
            <person name="Ma J."/>
        </authorList>
    </citation>
    <scope>NUCLEOTIDE SEQUENCE [LARGE SCALE GENOMIC DNA]</scope>
    <source>
        <strain evidence="5">JCM 17808</strain>
    </source>
</reference>
<dbReference type="InterPro" id="IPR044055">
    <property type="entry name" value="RibLong"/>
</dbReference>
<feature type="domain" description="Long Rib" evidence="3">
    <location>
        <begin position="960"/>
        <end position="1049"/>
    </location>
</feature>
<feature type="domain" description="Long Rib" evidence="3">
    <location>
        <begin position="417"/>
        <end position="503"/>
    </location>
</feature>
<keyword evidence="5" id="KW-1185">Reference proteome</keyword>
<dbReference type="Pfam" id="PF18957">
    <property type="entry name" value="RibLong"/>
    <property type="match status" value="8"/>
</dbReference>
<name>A0ABP8JH73_9MICO</name>
<sequence>MSSMSNRRPRRSLRRGAAGISLALAVALAPGAVPTILMAPASAAVSADGQTQIGVPEYRAAGNDMVDKLYAGADAGVPRPGNMDIWPTDDINQSLNIQTQSNQQSCAVTMMGQSQGFPMRADGVYADVYRNFAQTTPLVTRNFYDQRPHFDNGYMLTRPATDADSEDSLTTSGRVQVTSADAGYLTLAMDGWGNKIGVSSPNNIMQHSRLRLATKEPIENFRLVLRMDKHAKVDTRITTMGNWNGWWAPGYTQAPSSNFTITYETDADGLTYAVIEADEVPAESWATVTFRGEVLADDFAEGGQLYSWSAATADFSTLQCEAPLPQWDKQTVRPGDSVTVENTGDAIPQGTQPDATTAVATPPEGWGEIAIDAETGVLTAEVPGDAAPGDYTFPVEMTYGDGTTKTVEVTITVLPMPTYEDTTVQQGEEKTVPVPVDQSGEPLPEGTEFAPGEGGPDWATVNEDGTITVNPGYDVPEGEYTVPVVVTRPDGSTENVEAKVTVENPNDPAYETETVDQGETVTVPAPTNPDGSSLPEGSEFAPGDDVPDWVTVNEDGTLTVSPGTEVTPGGHTFPVVVTYPDGSEETIQVTVVVNNPNDPAYETGIVDQGETITIPTPENPDGSALPEGTEFAPGEDVPDWVTVNEDGTLTVSPGANVTPGGHTFPVVVTYPDGTSETIDVTVVVNNPNDPAFETGIVDQGETITIPAPTNPDGSALPEGSEFAPGDDTPDWVTVNEDGTLTVSPGADVTPGGHTFPIVVTYPDGSEETIQVTVVVNNPNDPAYETGIVDQGETITIPTPTNPDGSALPGGSEYAPGDDTPDWVTVNEDGTLTVSPGADVTPGGHTFPVVVTYPDGTSETIQVTVVVNNPNTPIYEDGEVDQGETITIPTPENPDGSPLPEGTEFAPGDDTPDWVTVNEDGTITVSPDESVTPGDHTFPVVVTYPDGSEETVDVTVTVNNPNDPVYENGEVEQGETITIPTPTNPDGSPLPEGTEFAPGDDTPDWVTVNEDGTLTVSPGTDVEPGEHTFPVVVTYPDGSSETIEVTVTVTEPGDNGTGPGDDDNGSDDSNPGDGPSDEPGPKPGDDGDDAPNQDPGDRDQGDRDDSPLPRTGVDVAATIAAAVLLLGLGAGLILRARRRS</sequence>
<keyword evidence="2" id="KW-0812">Transmembrane</keyword>
<feature type="transmembrane region" description="Helical" evidence="2">
    <location>
        <begin position="1114"/>
        <end position="1133"/>
    </location>
</feature>
<evidence type="ECO:0000256" key="2">
    <source>
        <dbReference type="SAM" id="Phobius"/>
    </source>
</evidence>
<feature type="region of interest" description="Disordered" evidence="1">
    <location>
        <begin position="798"/>
        <end position="817"/>
    </location>
</feature>
<proteinExistence type="predicted"/>
<keyword evidence="2" id="KW-0472">Membrane</keyword>
<dbReference type="NCBIfam" id="NF038186">
    <property type="entry name" value="YPDG_rpt"/>
    <property type="match status" value="8"/>
</dbReference>
<feature type="region of interest" description="Disordered" evidence="1">
    <location>
        <begin position="1047"/>
        <end position="1110"/>
    </location>
</feature>
<comment type="caution">
    <text evidence="4">The sequence shown here is derived from an EMBL/GenBank/DDBJ whole genome shotgun (WGS) entry which is preliminary data.</text>
</comment>
<dbReference type="InterPro" id="IPR006311">
    <property type="entry name" value="TAT_signal"/>
</dbReference>
<dbReference type="Proteomes" id="UP001500642">
    <property type="component" value="Unassembled WGS sequence"/>
</dbReference>
<dbReference type="RefSeq" id="WP_345031469.1">
    <property type="nucleotide sequence ID" value="NZ_BAABGL010000011.1"/>
</dbReference>
<feature type="domain" description="Long Rib" evidence="3">
    <location>
        <begin position="687"/>
        <end position="775"/>
    </location>
</feature>
<evidence type="ECO:0000256" key="1">
    <source>
        <dbReference type="SAM" id="MobiDB-lite"/>
    </source>
</evidence>
<dbReference type="PROSITE" id="PS51318">
    <property type="entry name" value="TAT"/>
    <property type="match status" value="1"/>
</dbReference>
<gene>
    <name evidence="4" type="ORF">GCM10023167_17420</name>
</gene>
<feature type="domain" description="Long Rib" evidence="3">
    <location>
        <begin position="325"/>
        <end position="413"/>
    </location>
</feature>